<reference evidence="1" key="1">
    <citation type="submission" date="2017-02" db="EMBL/GenBank/DDBJ databases">
        <title>Delving into the versatile metabolic prowess of the omnipresent phylum Bacteroidetes.</title>
        <authorList>
            <person name="Nobu M.K."/>
            <person name="Mei R."/>
            <person name="Narihiro T."/>
            <person name="Kuroda K."/>
            <person name="Liu W.-T."/>
        </authorList>
    </citation>
    <scope>NUCLEOTIDE SEQUENCE</scope>
    <source>
        <strain evidence="1">ADurb.Bin417</strain>
    </source>
</reference>
<protein>
    <submittedName>
        <fullName evidence="1">Uncharacterized protein</fullName>
    </submittedName>
</protein>
<organism evidence="1">
    <name type="scientific">candidate division TA06 bacterium ADurb.Bin417</name>
    <dbReference type="NCBI Taxonomy" id="1852828"/>
    <lineage>
        <taxon>Bacteria</taxon>
        <taxon>Bacteria division TA06</taxon>
    </lineage>
</organism>
<dbReference type="Proteomes" id="UP000485484">
    <property type="component" value="Unassembled WGS sequence"/>
</dbReference>
<proteinExistence type="predicted"/>
<dbReference type="EMBL" id="MWAK01000155">
    <property type="protein sequence ID" value="OPZ91719.1"/>
    <property type="molecule type" value="Genomic_DNA"/>
</dbReference>
<accession>A0A1V5MET7</accession>
<evidence type="ECO:0000313" key="1">
    <source>
        <dbReference type="EMBL" id="OPZ91719.1"/>
    </source>
</evidence>
<dbReference type="AlphaFoldDB" id="A0A1V5MET7"/>
<comment type="caution">
    <text evidence="1">The sequence shown here is derived from an EMBL/GenBank/DDBJ whole genome shotgun (WGS) entry which is preliminary data.</text>
</comment>
<name>A0A1V5MET7_UNCT6</name>
<gene>
    <name evidence="1" type="ORF">BWY73_01023</name>
</gene>
<sequence>MERLHELDVSRFFHYDARIMGMEPGTYWSRSSLFEFDGAFRPAGIAYAAAGNLLAGSRPLAGATPFQGLQVYQFERDGGRLAALWTDGRILKGRLTKTDGLTRRDTTGAVQPLSANGEIILDSNPRYLAGGPDLAERLAGLRLEPALDFVTYVEETPGSRAADFVIRLKNNLSTPLELTALPQLGTASWFAVAGNRRRFDLPVNLTLKPGETGRIAFPCLSHPEIPLPPGAAMNLELVSRLFSTRLPIDLAGYRANRVAEGGFKNFPSIHGAGYPMLTLGEGRKLAVSRDGENLYLDLHLLKSSADPRASLEVRFIPDLARQPWGETLQPLLRLQAGDGSAELTGLAAGQAPPPLKGVRSERPEDLFIHLALPLKTLGLKTGQALGLRAELQETDGTAWRLEGPGGVRAISIW</sequence>